<dbReference type="Gene3D" id="1.10.443.10">
    <property type="entry name" value="Intergrase catalytic core"/>
    <property type="match status" value="1"/>
</dbReference>
<gene>
    <name evidence="7" type="ORF">DVK85_06185</name>
</gene>
<dbReference type="KEGG" id="fat:DVK85_06185"/>
<dbReference type="OrthoDB" id="1314641at2"/>
<dbReference type="InterPro" id="IPR002104">
    <property type="entry name" value="Integrase_catalytic"/>
</dbReference>
<evidence type="ECO:0000256" key="3">
    <source>
        <dbReference type="ARBA" id="ARBA00023125"/>
    </source>
</evidence>
<dbReference type="PANTHER" id="PTHR30349:SF41">
    <property type="entry name" value="INTEGRASE_RECOMBINASE PROTEIN MJ0367-RELATED"/>
    <property type="match status" value="1"/>
</dbReference>
<dbReference type="Gene3D" id="1.10.150.130">
    <property type="match status" value="1"/>
</dbReference>
<dbReference type="InterPro" id="IPR010998">
    <property type="entry name" value="Integrase_recombinase_N"/>
</dbReference>
<evidence type="ECO:0000259" key="6">
    <source>
        <dbReference type="PROSITE" id="PS51900"/>
    </source>
</evidence>
<reference evidence="7 8" key="1">
    <citation type="submission" date="2018-07" db="EMBL/GenBank/DDBJ databases">
        <title>Complete genome sequence of Flavobacterium arcticum type strain SM1502T.</title>
        <authorList>
            <person name="Li Y."/>
            <person name="Li D.-D."/>
        </authorList>
    </citation>
    <scope>NUCLEOTIDE SEQUENCE [LARGE SCALE GENOMIC DNA]</scope>
    <source>
        <strain evidence="7 8">SM1502</strain>
    </source>
</reference>
<accession>A0A345HB88</accession>
<dbReference type="InterPro" id="IPR044068">
    <property type="entry name" value="CB"/>
</dbReference>
<dbReference type="AlphaFoldDB" id="A0A345HB88"/>
<evidence type="ECO:0000313" key="8">
    <source>
        <dbReference type="Proteomes" id="UP000253951"/>
    </source>
</evidence>
<dbReference type="GO" id="GO:0003677">
    <property type="term" value="F:DNA binding"/>
    <property type="evidence" value="ECO:0007669"/>
    <property type="project" value="UniProtKB-UniRule"/>
</dbReference>
<comment type="similarity">
    <text evidence="1">Belongs to the 'phage' integrase family.</text>
</comment>
<dbReference type="Pfam" id="PF00589">
    <property type="entry name" value="Phage_integrase"/>
    <property type="match status" value="1"/>
</dbReference>
<dbReference type="EMBL" id="CP031188">
    <property type="protein sequence ID" value="AXG73848.1"/>
    <property type="molecule type" value="Genomic_DNA"/>
</dbReference>
<sequence>MKLLKYKKFTGLHIVCKKCNKLVEVSQTPYKGCKHPIDRQKYKAIVKINGGRKTRDLNAVEYNDAVKELLEFKDELSSPIKFEIPTSKVEVEFTLLTDFIIMYSDWLENVDVPKYEQKLRSTKYIKETVGYVMKFIEFLKRNGLDLEKLTIYQIDKFLLGDFYEHLETKIKSPATFNHNLRAIKNFYNFLVNEKELLIPNIPKKMKLKYENPNPISIADKDFLALLSKINPETSMEVLKSGVRKNRFRTYTKAGIELCAYTGLRLEEVTSLKYSDIVVDESGELESLIGTDLKFERAHNWDNTKAKKVIYIPISPELRSLLIRLNYKDNLGMNKYLIAGDENISRSSLAKQLSHSFTFYRRQAELSDDFSIKHLRKTFLTKLHLQTGLTESMGYQKTSSVVLKNYIDKRAVVKEVAKREFSYF</sequence>
<evidence type="ECO:0000256" key="1">
    <source>
        <dbReference type="ARBA" id="ARBA00008857"/>
    </source>
</evidence>
<keyword evidence="8" id="KW-1185">Reference proteome</keyword>
<dbReference type="InterPro" id="IPR050090">
    <property type="entry name" value="Tyrosine_recombinase_XerCD"/>
</dbReference>
<dbReference type="SUPFAM" id="SSF56349">
    <property type="entry name" value="DNA breaking-rejoining enzymes"/>
    <property type="match status" value="1"/>
</dbReference>
<keyword evidence="4" id="KW-0233">DNA recombination</keyword>
<proteinExistence type="inferred from homology"/>
<keyword evidence="2" id="KW-0229">DNA integration</keyword>
<evidence type="ECO:0000313" key="7">
    <source>
        <dbReference type="EMBL" id="AXG73848.1"/>
    </source>
</evidence>
<dbReference type="GO" id="GO:0015074">
    <property type="term" value="P:DNA integration"/>
    <property type="evidence" value="ECO:0007669"/>
    <property type="project" value="UniProtKB-KW"/>
</dbReference>
<dbReference type="PANTHER" id="PTHR30349">
    <property type="entry name" value="PHAGE INTEGRASE-RELATED"/>
    <property type="match status" value="1"/>
</dbReference>
<dbReference type="InterPro" id="IPR011010">
    <property type="entry name" value="DNA_brk_join_enz"/>
</dbReference>
<evidence type="ECO:0000256" key="5">
    <source>
        <dbReference type="PROSITE-ProRule" id="PRU01248"/>
    </source>
</evidence>
<protein>
    <recommendedName>
        <fullName evidence="6">Core-binding (CB) domain-containing protein</fullName>
    </recommendedName>
</protein>
<feature type="domain" description="Core-binding (CB)" evidence="6">
    <location>
        <begin position="94"/>
        <end position="191"/>
    </location>
</feature>
<name>A0A345HB88_9FLAO</name>
<evidence type="ECO:0000256" key="4">
    <source>
        <dbReference type="ARBA" id="ARBA00023172"/>
    </source>
</evidence>
<dbReference type="RefSeq" id="WP_114677607.1">
    <property type="nucleotide sequence ID" value="NZ_CP031188.1"/>
</dbReference>
<evidence type="ECO:0000256" key="2">
    <source>
        <dbReference type="ARBA" id="ARBA00022908"/>
    </source>
</evidence>
<dbReference type="PROSITE" id="PS51900">
    <property type="entry name" value="CB"/>
    <property type="match status" value="1"/>
</dbReference>
<dbReference type="GO" id="GO:0006310">
    <property type="term" value="P:DNA recombination"/>
    <property type="evidence" value="ECO:0007669"/>
    <property type="project" value="UniProtKB-KW"/>
</dbReference>
<keyword evidence="3 5" id="KW-0238">DNA-binding</keyword>
<dbReference type="Proteomes" id="UP000253951">
    <property type="component" value="Chromosome"/>
</dbReference>
<dbReference type="InterPro" id="IPR013762">
    <property type="entry name" value="Integrase-like_cat_sf"/>
</dbReference>
<organism evidence="7 8">
    <name type="scientific">Flavobacterium arcticum</name>
    <dbReference type="NCBI Taxonomy" id="1784713"/>
    <lineage>
        <taxon>Bacteria</taxon>
        <taxon>Pseudomonadati</taxon>
        <taxon>Bacteroidota</taxon>
        <taxon>Flavobacteriia</taxon>
        <taxon>Flavobacteriales</taxon>
        <taxon>Flavobacteriaceae</taxon>
        <taxon>Flavobacterium</taxon>
    </lineage>
</organism>